<organism evidence="2 3">
    <name type="scientific">Streptomyces bathyalis</name>
    <dbReference type="NCBI Taxonomy" id="2710756"/>
    <lineage>
        <taxon>Bacteria</taxon>
        <taxon>Bacillati</taxon>
        <taxon>Actinomycetota</taxon>
        <taxon>Actinomycetes</taxon>
        <taxon>Kitasatosporales</taxon>
        <taxon>Streptomycetaceae</taxon>
        <taxon>Streptomyces</taxon>
    </lineage>
</organism>
<accession>A0A7T1T8E0</accession>
<evidence type="ECO:0000256" key="1">
    <source>
        <dbReference type="SAM" id="MobiDB-lite"/>
    </source>
</evidence>
<reference evidence="3" key="1">
    <citation type="submission" date="2020-02" db="EMBL/GenBank/DDBJ databases">
        <title>Streptomyces sp. ASO4wet.</title>
        <authorList>
            <person name="Risdian C."/>
            <person name="Landwehr W."/>
            <person name="Schupp P."/>
            <person name="Wink J."/>
        </authorList>
    </citation>
    <scope>NUCLEOTIDE SEQUENCE [LARGE SCALE GENOMIC DNA]</scope>
    <source>
        <strain evidence="3">ASO4wet</strain>
    </source>
</reference>
<protein>
    <submittedName>
        <fullName evidence="2">Uncharacterized protein</fullName>
    </submittedName>
</protein>
<proteinExistence type="predicted"/>
<evidence type="ECO:0000313" key="3">
    <source>
        <dbReference type="Proteomes" id="UP000595046"/>
    </source>
</evidence>
<name>A0A7T1T8E0_9ACTN</name>
<dbReference type="EMBL" id="CP048882">
    <property type="protein sequence ID" value="QPP08253.1"/>
    <property type="molecule type" value="Genomic_DNA"/>
</dbReference>
<sequence>MSETTQSTVEDFEKEFRTARTDDEKDDRSGVEVMDEHTPILPEADDDGALVPMDEHTPIGPEAAQSKEAADDGK</sequence>
<dbReference type="KEGG" id="sbat:G4Z16_19710"/>
<keyword evidence="3" id="KW-1185">Reference proteome</keyword>
<feature type="region of interest" description="Disordered" evidence="1">
    <location>
        <begin position="1"/>
        <end position="74"/>
    </location>
</feature>
<dbReference type="AlphaFoldDB" id="A0A7T1T8E0"/>
<evidence type="ECO:0000313" key="2">
    <source>
        <dbReference type="EMBL" id="QPP08253.1"/>
    </source>
</evidence>
<dbReference type="Proteomes" id="UP000595046">
    <property type="component" value="Chromosome"/>
</dbReference>
<gene>
    <name evidence="2" type="ORF">G4Z16_19710</name>
</gene>
<dbReference type="RefSeq" id="WP_197352047.1">
    <property type="nucleotide sequence ID" value="NZ_CP048882.1"/>
</dbReference>
<feature type="compositionally biased region" description="Basic and acidic residues" evidence="1">
    <location>
        <begin position="14"/>
        <end position="38"/>
    </location>
</feature>